<dbReference type="Proteomes" id="UP000027586">
    <property type="component" value="Unassembled WGS sequence"/>
</dbReference>
<dbReference type="EMBL" id="CBTN010000025">
    <property type="protein sequence ID" value="CDH54862.1"/>
    <property type="molecule type" value="Genomic_DNA"/>
</dbReference>
<sequence>MKHGVVTRTTLIGMVESTLCQSFPIHVWKLKFSDCDVGQKVSRGGPGFNLAGGETTKFEIAGMDPQTLTHDTFDYANQLCSSNQPHDSL</sequence>
<comment type="caution">
    <text evidence="1">The sequence shown here is derived from an EMBL/GenBank/DDBJ whole genome shotgun (WGS) entry which is preliminary data.</text>
</comment>
<keyword evidence="2" id="KW-1185">Reference proteome</keyword>
<protein>
    <submittedName>
        <fullName evidence="1">Uncharacterized protein</fullName>
    </submittedName>
</protein>
<name>A0A068RZ27_9FUNG</name>
<organism evidence="1 2">
    <name type="scientific">Lichtheimia corymbifera JMRC:FSU:9682</name>
    <dbReference type="NCBI Taxonomy" id="1263082"/>
    <lineage>
        <taxon>Eukaryota</taxon>
        <taxon>Fungi</taxon>
        <taxon>Fungi incertae sedis</taxon>
        <taxon>Mucoromycota</taxon>
        <taxon>Mucoromycotina</taxon>
        <taxon>Mucoromycetes</taxon>
        <taxon>Mucorales</taxon>
        <taxon>Lichtheimiaceae</taxon>
        <taxon>Lichtheimia</taxon>
    </lineage>
</organism>
<evidence type="ECO:0000313" key="1">
    <source>
        <dbReference type="EMBL" id="CDH54862.1"/>
    </source>
</evidence>
<dbReference type="VEuPathDB" id="FungiDB:LCOR_06075.1"/>
<proteinExistence type="predicted"/>
<gene>
    <name evidence="1" type="ORF">LCOR_06075.1</name>
</gene>
<reference evidence="1" key="1">
    <citation type="submission" date="2013-08" db="EMBL/GenBank/DDBJ databases">
        <title>Gene expansion shapes genome architecture in the human pathogen Lichtheimia corymbifera: an evolutionary genomics analysis in the ancient terrestrial Mucorales (Mucoromycotina).</title>
        <authorList>
            <person name="Schwartze V.U."/>
            <person name="Winter S."/>
            <person name="Shelest E."/>
            <person name="Marcet-Houben M."/>
            <person name="Horn F."/>
            <person name="Wehner S."/>
            <person name="Hoffmann K."/>
            <person name="Riege K."/>
            <person name="Sammeth M."/>
            <person name="Nowrousian M."/>
            <person name="Valiante V."/>
            <person name="Linde J."/>
            <person name="Jacobsen I.D."/>
            <person name="Marz M."/>
            <person name="Brakhage A.A."/>
            <person name="Gabaldon T."/>
            <person name="Bocker S."/>
            <person name="Voigt K."/>
        </authorList>
    </citation>
    <scope>NUCLEOTIDE SEQUENCE [LARGE SCALE GENOMIC DNA]</scope>
    <source>
        <strain evidence="1">FSU 9682</strain>
    </source>
</reference>
<evidence type="ECO:0000313" key="2">
    <source>
        <dbReference type="Proteomes" id="UP000027586"/>
    </source>
</evidence>
<accession>A0A068RZ27</accession>
<dbReference type="AlphaFoldDB" id="A0A068RZ27"/>